<comment type="caution">
    <text evidence="1">The sequence shown here is derived from an EMBL/GenBank/DDBJ whole genome shotgun (WGS) entry which is preliminary data.</text>
</comment>
<name>A0ABT5GEV0_9MICO</name>
<dbReference type="GO" id="GO:0016787">
    <property type="term" value="F:hydrolase activity"/>
    <property type="evidence" value="ECO:0007669"/>
    <property type="project" value="UniProtKB-KW"/>
</dbReference>
<accession>A0ABT5GEV0</accession>
<sequence>MQLDWLKPLVDLEGPFACATLDASNIDPTSRSHRLASWGSARRDLERSGADDATLDALDAALMGDANGVGERTHVACASNGSLLLDIGIEGRPRREGASFGPVPRLMDVVRGLDGKETYAVVKLDREGADIEVIDPTGALVSATDVTGDHDELRKVAAGGASQRRFQARAEDSWKRNATQVAAELDRLVRRIRPGVVFLEGEDHMTSYLVEQAPGALADRIVRLDTGGRAAGTSEAAEVTARDRELARLRAERDARLIERFGDATGAGSAVEGWDAVQAAIAKAQVAHVLLHPDVWERPDSAATRDGGSNHDEDALLWALAPVGAELSLVAQPFEAKDGIGAILRWNDASTPQA</sequence>
<dbReference type="EMBL" id="JAPFQL010000011">
    <property type="protein sequence ID" value="MDC5696420.1"/>
    <property type="molecule type" value="Genomic_DNA"/>
</dbReference>
<dbReference type="Gene3D" id="3.30.420.60">
    <property type="entry name" value="eRF1 domain 2"/>
    <property type="match status" value="1"/>
</dbReference>
<dbReference type="RefSeq" id="WP_272460996.1">
    <property type="nucleotide sequence ID" value="NZ_JAPFQL010000011.1"/>
</dbReference>
<organism evidence="1 2">
    <name type="scientific">Intrasporangium calvum</name>
    <dbReference type="NCBI Taxonomy" id="53358"/>
    <lineage>
        <taxon>Bacteria</taxon>
        <taxon>Bacillati</taxon>
        <taxon>Actinomycetota</taxon>
        <taxon>Actinomycetes</taxon>
        <taxon>Micrococcales</taxon>
        <taxon>Intrasporangiaceae</taxon>
        <taxon>Intrasporangium</taxon>
    </lineage>
</organism>
<evidence type="ECO:0000313" key="1">
    <source>
        <dbReference type="EMBL" id="MDC5696420.1"/>
    </source>
</evidence>
<gene>
    <name evidence="1" type="ORF">OO014_04060</name>
</gene>
<protein>
    <submittedName>
        <fullName evidence="1">Vms1/Ankzf1 family peptidyl-tRNA hydrolase</fullName>
    </submittedName>
</protein>
<keyword evidence="1" id="KW-0378">Hydrolase</keyword>
<dbReference type="SUPFAM" id="SSF53137">
    <property type="entry name" value="Translational machinery components"/>
    <property type="match status" value="1"/>
</dbReference>
<dbReference type="Proteomes" id="UP001150259">
    <property type="component" value="Unassembled WGS sequence"/>
</dbReference>
<dbReference type="Pfam" id="PF18844">
    <property type="entry name" value="baeRF_family2"/>
    <property type="match status" value="1"/>
</dbReference>
<keyword evidence="2" id="KW-1185">Reference proteome</keyword>
<dbReference type="InterPro" id="IPR042226">
    <property type="entry name" value="eFR1_2_sf"/>
</dbReference>
<reference evidence="1 2" key="1">
    <citation type="submission" date="2022-11" db="EMBL/GenBank/DDBJ databases">
        <title>Anaerobic phenanthrene biodegradation by a DNRA strain PheN6.</title>
        <authorList>
            <person name="Zhang Z."/>
        </authorList>
    </citation>
    <scope>NUCLEOTIDE SEQUENCE [LARGE SCALE GENOMIC DNA]</scope>
    <source>
        <strain evidence="1 2">PheN6</strain>
    </source>
</reference>
<dbReference type="InterPro" id="IPR040701">
    <property type="entry name" value="Bact_RF_family2"/>
</dbReference>
<proteinExistence type="predicted"/>
<evidence type="ECO:0000313" key="2">
    <source>
        <dbReference type="Proteomes" id="UP001150259"/>
    </source>
</evidence>